<accession>A0AAD1FFT3</accession>
<dbReference type="CDD" id="cd15482">
    <property type="entry name" value="Sialidase_non-viral"/>
    <property type="match status" value="1"/>
</dbReference>
<feature type="domain" description="Photosynthesis system II assembly factor Ycf48/Hcf136-like" evidence="3">
    <location>
        <begin position="27"/>
        <end position="73"/>
    </location>
</feature>
<dbReference type="SUPFAM" id="SSF50939">
    <property type="entry name" value="Sialidases"/>
    <property type="match status" value="1"/>
</dbReference>
<dbReference type="EMBL" id="AP014862">
    <property type="protein sequence ID" value="BAU73768.1"/>
    <property type="molecule type" value="Genomic_DNA"/>
</dbReference>
<reference evidence="4 5" key="2">
    <citation type="journal article" date="2017" name="Int. J. Syst. Evol. Microbiol.">
        <title>Pseudomonas furukawaii sp. nov., a polychlorinated biphenyl-degrading bacterium isolated from biphenyl-contaminated soil in Japan.</title>
        <authorList>
            <person name="Kimura N."/>
            <person name="Watanabe T."/>
            <person name="Suenaga H."/>
            <person name="Fujihara H."/>
            <person name="Futagami T."/>
            <person name="Goto M."/>
            <person name="Hanada S."/>
            <person name="Hirose J."/>
        </authorList>
    </citation>
    <scope>NUCLEOTIDE SEQUENCE [LARGE SCALE GENOMIC DNA]</scope>
    <source>
        <strain evidence="5">DSM 10086 / NBRC 110670 / KF707</strain>
    </source>
</reference>
<dbReference type="AlphaFoldDB" id="A0AAD1FFT3"/>
<dbReference type="Pfam" id="PF14870">
    <property type="entry name" value="PSII_BNR"/>
    <property type="match status" value="2"/>
</dbReference>
<evidence type="ECO:0000313" key="5">
    <source>
        <dbReference type="Proteomes" id="UP000218554"/>
    </source>
</evidence>
<dbReference type="KEGG" id="pfuw:KF707C_20800"/>
<dbReference type="InterPro" id="IPR028203">
    <property type="entry name" value="PSII_CF48-like_dom"/>
</dbReference>
<protein>
    <submittedName>
        <fullName evidence="4">BNR repeat protein</fullName>
    </submittedName>
</protein>
<evidence type="ECO:0000256" key="2">
    <source>
        <dbReference type="ARBA" id="ARBA00023276"/>
    </source>
</evidence>
<sequence>MLSVTQAGERLVAVGERGFILISEDHGVSWQQVDSPVSVTLTRVRFATAFDGWAVGHAGVVLHSRDGGFTWTRQLDGVAAAQLALAAAQAAPAEHAEGQLAEAQRLVEDGPDKPFLNLHFFDAQRGIVVGAYGLAFATEDGGTSWKSISARLDNPSALHLYDILELEGALFIAGEQGLMLRSTDGGVSFQALETPAGGTLFGMVATGPNSLIAFGLRGKAYRSDDLGATWQALPNRQSTTITAGTRLSSGELVLVDETGSLQLSRDGGRSFQVLPIPESGFLSSVSELPDGQLVVSSNRGVIRIAQEDLNRSTGREQ</sequence>
<evidence type="ECO:0000313" key="4">
    <source>
        <dbReference type="EMBL" id="BAU73768.1"/>
    </source>
</evidence>
<keyword evidence="1" id="KW-0602">Photosynthesis</keyword>
<gene>
    <name evidence="4" type="ORF">KF707C_20800</name>
</gene>
<dbReference type="Proteomes" id="UP000218554">
    <property type="component" value="Chromosome"/>
</dbReference>
<dbReference type="Gene3D" id="2.130.10.10">
    <property type="entry name" value="YVTN repeat-like/Quinoprotein amine dehydrogenase"/>
    <property type="match status" value="2"/>
</dbReference>
<evidence type="ECO:0000256" key="1">
    <source>
        <dbReference type="ARBA" id="ARBA00022531"/>
    </source>
</evidence>
<organism evidence="4 5">
    <name type="scientific">Metapseudomonas furukawaii</name>
    <name type="common">Pseudomonas furukawaii</name>
    <dbReference type="NCBI Taxonomy" id="1149133"/>
    <lineage>
        <taxon>Bacteria</taxon>
        <taxon>Pseudomonadati</taxon>
        <taxon>Pseudomonadota</taxon>
        <taxon>Gammaproteobacteria</taxon>
        <taxon>Pseudomonadales</taxon>
        <taxon>Pseudomonadaceae</taxon>
        <taxon>Metapseudomonas</taxon>
    </lineage>
</organism>
<keyword evidence="5" id="KW-1185">Reference proteome</keyword>
<dbReference type="GO" id="GO:0009523">
    <property type="term" value="C:photosystem II"/>
    <property type="evidence" value="ECO:0007669"/>
    <property type="project" value="UniProtKB-KW"/>
</dbReference>
<name>A0AAD1FFT3_METFU</name>
<reference evidence="5" key="1">
    <citation type="submission" date="2015-05" db="EMBL/GenBank/DDBJ databases">
        <title>Draft genome sequencing of a biphenyl-degrading bacterium, Pseudomonas balearica KF707 (=NBRC110670).</title>
        <authorList>
            <person name="Kimura N."/>
            <person name="Hirose J."/>
            <person name="Watanabe T."/>
            <person name="Suenaga H."/>
            <person name="Fujihara H."/>
            <person name="Noguchi M."/>
            <person name="Hashimoto M."/>
            <person name="Shimodaira J."/>
            <person name="Tsuchikane K."/>
            <person name="Hosoyama A."/>
            <person name="Yamazoe A."/>
            <person name="Fujita N."/>
            <person name="Furukawa K."/>
        </authorList>
    </citation>
    <scope>NUCLEOTIDE SEQUENCE [LARGE SCALE GENOMIC DNA]</scope>
    <source>
        <strain evidence="5">DSM 10086 / NBRC 110670 / KF707</strain>
    </source>
</reference>
<dbReference type="InterPro" id="IPR015943">
    <property type="entry name" value="WD40/YVTN_repeat-like_dom_sf"/>
</dbReference>
<keyword evidence="2" id="KW-0604">Photosystem II</keyword>
<dbReference type="InterPro" id="IPR036278">
    <property type="entry name" value="Sialidase_sf"/>
</dbReference>
<proteinExistence type="predicted"/>
<dbReference type="PANTHER" id="PTHR47199">
    <property type="entry name" value="PHOTOSYSTEM II STABILITY/ASSEMBLY FACTOR HCF136, CHLOROPLASTIC"/>
    <property type="match status" value="1"/>
</dbReference>
<evidence type="ECO:0000259" key="3">
    <source>
        <dbReference type="Pfam" id="PF14870"/>
    </source>
</evidence>
<dbReference type="PANTHER" id="PTHR47199:SF2">
    <property type="entry name" value="PHOTOSYSTEM II STABILITY_ASSEMBLY FACTOR HCF136, CHLOROPLASTIC"/>
    <property type="match status" value="1"/>
</dbReference>
<dbReference type="GO" id="GO:0015979">
    <property type="term" value="P:photosynthesis"/>
    <property type="evidence" value="ECO:0007669"/>
    <property type="project" value="UniProtKB-KW"/>
</dbReference>
<feature type="domain" description="Photosynthesis system II assembly factor Ycf48/Hcf136-like" evidence="3">
    <location>
        <begin position="112"/>
        <end position="310"/>
    </location>
</feature>